<sequence length="1037" mass="116118">MYCEDEISNEIGMVDAGRNGMQGLKPCSDGSEGALMTPKSSSCHVSWDTKVKEEGLAEHLPKLEVGNAEYMQGACGVTEVNNQPLETNPQISSESSANILQDITNPVGGNSHVTFGKESGMSPSIESQEGSISTQSNKRSADSEIPDGFSTPKKRKTEHKHRHHSSSSSRSQHKSYSSGHKSSEKSSSRSHSKGDHSPRKSKGERPVKKYRSSDKRKFDTNVMNLLLPEYNPFSIFGGVRLSELSSDVISQLPFASALKEVTYKHLILVEVHPNGGAWILHAYQHELNKLSPEEMDAFAHQFLKLSFSENEKDEKAHFVIGIVHDGAKYLPDLLDYMGDEHPNLTVKAGVLSNSSINTMSMEQYREQVFNNYGSGTFRYGPLHQLSLVGTVHEEAGGYFPNFLTLLERSPFLKLVMPWGQFSIYPGDDPQNSNDGPILWIRPGEQLIPTERDATGKRRRTGINELRNLQYLPRLSEAREMLFEDRTKAHADHVEHGIDRKPSAAVGVLKAVHCGSPYFTNRITKDVVAFHAADFNELVEKLQLDLHEPPISQCVQWVEEAKLNVLRKDGIRYARIQLNDNDIYFLPRNIIHQFRTISAVTSIAWHVRLRMYTPKCMPVLDPQVSTASATETVTKVASETVNEKYKDKYSKDRPVLSKPSSDASVKKEKDRSESKSHSKSSSSTSKSHKSSSSHSHSSSSKHRSNSSGHHSSSKSSKSHSAHHSNSQAEDELSVSDDKENIGAQDKSKDEEDFTADDAQVDDSEPLAENVDETVESGNGCEENKAPTPEETVELVPSNSGDHRSEKTEKHSSSSKSSSSHGKDKDRHHRSDKDKERHRDRDREKERSKHHSSKDKERRSEKHREERDREKKDRKESSSRDKDKDKERHKDKHHDRKDDKHRSKESSSRHHHDKERHSKHSSDKVKEKPKEATDSSKVEEDQKDPKGTSTATATDVKAKVGTSEGGSKSTTSSPLKKPGENNERIGFFNNIPQLEPGPHDIILKKNGSNIIRKIVPPTGADLLSSILSRMDTLKKSDQL</sequence>
<feature type="compositionally biased region" description="Basic residues" evidence="2">
    <location>
        <begin position="907"/>
        <end position="917"/>
    </location>
</feature>
<dbReference type="OrthoDB" id="6020087at2759"/>
<keyword evidence="4" id="KW-1185">Reference proteome</keyword>
<feature type="compositionally biased region" description="Basic and acidic residues" evidence="2">
    <location>
        <begin position="852"/>
        <end position="886"/>
    </location>
</feature>
<gene>
    <name evidence="3" type="ORF">Ocin01_06945</name>
</gene>
<comment type="similarity">
    <text evidence="1">Belongs to the round spermatid basic protein 1 family.</text>
</comment>
<feature type="compositionally biased region" description="Polar residues" evidence="2">
    <location>
        <begin position="121"/>
        <end position="138"/>
    </location>
</feature>
<dbReference type="GO" id="GO:0005634">
    <property type="term" value="C:nucleus"/>
    <property type="evidence" value="ECO:0007669"/>
    <property type="project" value="InterPro"/>
</dbReference>
<reference evidence="3 4" key="1">
    <citation type="journal article" date="2016" name="Genome Biol. Evol.">
        <title>Gene Family Evolution Reflects Adaptation to Soil Environmental Stressors in the Genome of the Collembolan Orchesella cincta.</title>
        <authorList>
            <person name="Faddeeva-Vakhrusheva A."/>
            <person name="Derks M.F."/>
            <person name="Anvar S.Y."/>
            <person name="Agamennone V."/>
            <person name="Suring W."/>
            <person name="Smit S."/>
            <person name="van Straalen N.M."/>
            <person name="Roelofs D."/>
        </authorList>
    </citation>
    <scope>NUCLEOTIDE SEQUENCE [LARGE SCALE GENOMIC DNA]</scope>
    <source>
        <tissue evidence="3">Mixed pool</tissue>
    </source>
</reference>
<dbReference type="STRING" id="48709.A0A1D2N391"/>
<feature type="compositionally biased region" description="Low complexity" evidence="2">
    <location>
        <begin position="959"/>
        <end position="974"/>
    </location>
</feature>
<dbReference type="Proteomes" id="UP000094527">
    <property type="component" value="Unassembled WGS sequence"/>
</dbReference>
<feature type="region of interest" description="Disordered" evidence="2">
    <location>
        <begin position="101"/>
        <end position="214"/>
    </location>
</feature>
<feature type="compositionally biased region" description="Polar residues" evidence="2">
    <location>
        <begin position="101"/>
        <end position="113"/>
    </location>
</feature>
<feature type="compositionally biased region" description="Low complexity" evidence="2">
    <location>
        <begin position="166"/>
        <end position="180"/>
    </location>
</feature>
<feature type="compositionally biased region" description="Low complexity" evidence="2">
    <location>
        <begin position="704"/>
        <end position="714"/>
    </location>
</feature>
<accession>A0A1D2N391</accession>
<dbReference type="AlphaFoldDB" id="A0A1D2N391"/>
<dbReference type="EMBL" id="LJIJ01000258">
    <property type="protein sequence ID" value="ODM99739.1"/>
    <property type="molecule type" value="Genomic_DNA"/>
</dbReference>
<feature type="compositionally biased region" description="Basic and acidic residues" evidence="2">
    <location>
        <begin position="799"/>
        <end position="810"/>
    </location>
</feature>
<feature type="compositionally biased region" description="Basic and acidic residues" evidence="2">
    <location>
        <begin position="894"/>
        <end position="906"/>
    </location>
</feature>
<feature type="compositionally biased region" description="Basic and acidic residues" evidence="2">
    <location>
        <begin position="663"/>
        <end position="675"/>
    </location>
</feature>
<feature type="compositionally biased region" description="Basic and acidic residues" evidence="2">
    <location>
        <begin position="734"/>
        <end position="748"/>
    </location>
</feature>
<dbReference type="PANTHER" id="PTHR13354:SF11">
    <property type="entry name" value="LYSINE-SPECIFIC DEMETHYLASE 9"/>
    <property type="match status" value="1"/>
</dbReference>
<feature type="compositionally biased region" description="Basic and acidic residues" evidence="2">
    <location>
        <begin position="181"/>
        <end position="214"/>
    </location>
</feature>
<feature type="compositionally biased region" description="Basic and acidic residues" evidence="2">
    <location>
        <begin position="644"/>
        <end position="654"/>
    </location>
</feature>
<evidence type="ECO:0000313" key="3">
    <source>
        <dbReference type="EMBL" id="ODM99739.1"/>
    </source>
</evidence>
<dbReference type="PANTHER" id="PTHR13354">
    <property type="entry name" value="ROUND SPERMATID BASIC PROTEIN 1"/>
    <property type="match status" value="1"/>
</dbReference>
<feature type="compositionally biased region" description="Basic and acidic residues" evidence="2">
    <location>
        <begin position="819"/>
        <end position="845"/>
    </location>
</feature>
<name>A0A1D2N391_ORCCI</name>
<feature type="compositionally biased region" description="Acidic residues" evidence="2">
    <location>
        <begin position="749"/>
        <end position="773"/>
    </location>
</feature>
<evidence type="ECO:0000256" key="2">
    <source>
        <dbReference type="SAM" id="MobiDB-lite"/>
    </source>
</evidence>
<dbReference type="OMA" id="PNGGAWI"/>
<organism evidence="3 4">
    <name type="scientific">Orchesella cincta</name>
    <name type="common">Springtail</name>
    <name type="synonym">Podura cincta</name>
    <dbReference type="NCBI Taxonomy" id="48709"/>
    <lineage>
        <taxon>Eukaryota</taxon>
        <taxon>Metazoa</taxon>
        <taxon>Ecdysozoa</taxon>
        <taxon>Arthropoda</taxon>
        <taxon>Hexapoda</taxon>
        <taxon>Collembola</taxon>
        <taxon>Entomobryomorpha</taxon>
        <taxon>Entomobryoidea</taxon>
        <taxon>Orchesellidae</taxon>
        <taxon>Orchesellinae</taxon>
        <taxon>Orchesella</taxon>
    </lineage>
</organism>
<evidence type="ECO:0000256" key="1">
    <source>
        <dbReference type="ARBA" id="ARBA00010560"/>
    </source>
</evidence>
<evidence type="ECO:0000313" key="4">
    <source>
        <dbReference type="Proteomes" id="UP000094527"/>
    </source>
</evidence>
<proteinExistence type="inferred from homology"/>
<comment type="caution">
    <text evidence="3">The sequence shown here is derived from an EMBL/GenBank/DDBJ whole genome shotgun (WGS) entry which is preliminary data.</text>
</comment>
<dbReference type="InterPro" id="IPR026306">
    <property type="entry name" value="RSBN1/Dpy-2/CEP530"/>
</dbReference>
<protein>
    <submittedName>
        <fullName evidence="3">Round spermatid basic protein 1-like protein</fullName>
    </submittedName>
</protein>
<feature type="compositionally biased region" description="Basic residues" evidence="2">
    <location>
        <begin position="152"/>
        <end position="165"/>
    </location>
</feature>
<feature type="compositionally biased region" description="Basic and acidic residues" evidence="2">
    <location>
        <begin position="918"/>
        <end position="944"/>
    </location>
</feature>
<feature type="region of interest" description="Disordered" evidence="2">
    <location>
        <begin position="644"/>
        <end position="993"/>
    </location>
</feature>